<dbReference type="EMBL" id="KQ087186">
    <property type="protein sequence ID" value="KLT44609.1"/>
    <property type="molecule type" value="Genomic_DNA"/>
</dbReference>
<protein>
    <submittedName>
        <fullName evidence="2">Uncharacterized protein</fullName>
    </submittedName>
</protein>
<evidence type="ECO:0000256" key="1">
    <source>
        <dbReference type="SAM" id="MobiDB-lite"/>
    </source>
</evidence>
<feature type="region of interest" description="Disordered" evidence="1">
    <location>
        <begin position="1"/>
        <end position="40"/>
    </location>
</feature>
<evidence type="ECO:0000313" key="2">
    <source>
        <dbReference type="EMBL" id="KLT44609.1"/>
    </source>
</evidence>
<sequence length="150" mass="15981">MHRMRRTGRGAWSSSSRDFGGLGGPVAHQKVTEDSGTHPHQLVVSPRARQSTAHQDAKSDLGVHTLRLPPSHSHISPPTSVVDPARSPSPAASASHTLPASQTRCGTLWHTNSSHSHAVISSLLVSSLLSLSLQHKYPPRLSCFLASPIS</sequence>
<accession>A0A0J1B9S5</accession>
<dbReference type="AlphaFoldDB" id="A0A0J1B9S5"/>
<dbReference type="RefSeq" id="XP_018281100.1">
    <property type="nucleotide sequence ID" value="XM_018419269.1"/>
</dbReference>
<dbReference type="GeneID" id="28979872"/>
<name>A0A0J1B9S5_9TREE</name>
<organism evidence="2 3">
    <name type="scientific">Cutaneotrichosporon oleaginosum</name>
    <dbReference type="NCBI Taxonomy" id="879819"/>
    <lineage>
        <taxon>Eukaryota</taxon>
        <taxon>Fungi</taxon>
        <taxon>Dikarya</taxon>
        <taxon>Basidiomycota</taxon>
        <taxon>Agaricomycotina</taxon>
        <taxon>Tremellomycetes</taxon>
        <taxon>Trichosporonales</taxon>
        <taxon>Trichosporonaceae</taxon>
        <taxon>Cutaneotrichosporon</taxon>
    </lineage>
</organism>
<proteinExistence type="predicted"/>
<reference evidence="2 3" key="1">
    <citation type="submission" date="2015-03" db="EMBL/GenBank/DDBJ databases">
        <title>Genomics and transcriptomics of the oil-accumulating basidiomycete yeast T. oleaginosus allow insights into substrate utilization and the diverse evolutionary trajectories of mating systems in fungi.</title>
        <authorList>
            <consortium name="DOE Joint Genome Institute"/>
            <person name="Kourist R."/>
            <person name="Kracht O."/>
            <person name="Bracharz F."/>
            <person name="Lipzen A."/>
            <person name="Nolan M."/>
            <person name="Ohm R."/>
            <person name="Grigoriev I."/>
            <person name="Sun S."/>
            <person name="Heitman J."/>
            <person name="Bruck T."/>
            <person name="Nowrousian M."/>
        </authorList>
    </citation>
    <scope>NUCLEOTIDE SEQUENCE [LARGE SCALE GENOMIC DNA]</scope>
    <source>
        <strain evidence="2 3">IBC0246</strain>
    </source>
</reference>
<keyword evidence="3" id="KW-1185">Reference proteome</keyword>
<feature type="region of interest" description="Disordered" evidence="1">
    <location>
        <begin position="64"/>
        <end position="99"/>
    </location>
</feature>
<feature type="compositionally biased region" description="Low complexity" evidence="1">
    <location>
        <begin position="69"/>
        <end position="99"/>
    </location>
</feature>
<dbReference type="Proteomes" id="UP000053611">
    <property type="component" value="Unassembled WGS sequence"/>
</dbReference>
<gene>
    <name evidence="2" type="ORF">CC85DRAFT_10197</name>
</gene>
<evidence type="ECO:0000313" key="3">
    <source>
        <dbReference type="Proteomes" id="UP000053611"/>
    </source>
</evidence>